<evidence type="ECO:0000313" key="2">
    <source>
        <dbReference type="Proteomes" id="UP000756921"/>
    </source>
</evidence>
<keyword evidence="2" id="KW-1185">Reference proteome</keyword>
<reference evidence="1" key="1">
    <citation type="journal article" date="2020" name="Mol. Plant Microbe Interact.">
        <title>Genome Sequence of the Biocontrol Agent Coniothyrium minitans strain Conio (IMI 134523).</title>
        <authorList>
            <person name="Patel D."/>
            <person name="Shittu T.A."/>
            <person name="Baroncelli R."/>
            <person name="Muthumeenakshi S."/>
            <person name="Osborne T.H."/>
            <person name="Janganan T.K."/>
            <person name="Sreenivasaprasad S."/>
        </authorList>
    </citation>
    <scope>NUCLEOTIDE SEQUENCE</scope>
    <source>
        <strain evidence="1">Conio</strain>
    </source>
</reference>
<protein>
    <submittedName>
        <fullName evidence="1">Uncharacterized protein</fullName>
    </submittedName>
</protein>
<evidence type="ECO:0000313" key="1">
    <source>
        <dbReference type="EMBL" id="KAF9730443.1"/>
    </source>
</evidence>
<organism evidence="1 2">
    <name type="scientific">Paraphaeosphaeria minitans</name>
    <dbReference type="NCBI Taxonomy" id="565426"/>
    <lineage>
        <taxon>Eukaryota</taxon>
        <taxon>Fungi</taxon>
        <taxon>Dikarya</taxon>
        <taxon>Ascomycota</taxon>
        <taxon>Pezizomycotina</taxon>
        <taxon>Dothideomycetes</taxon>
        <taxon>Pleosporomycetidae</taxon>
        <taxon>Pleosporales</taxon>
        <taxon>Massarineae</taxon>
        <taxon>Didymosphaeriaceae</taxon>
        <taxon>Paraphaeosphaeria</taxon>
    </lineage>
</organism>
<comment type="caution">
    <text evidence="1">The sequence shown here is derived from an EMBL/GenBank/DDBJ whole genome shotgun (WGS) entry which is preliminary data.</text>
</comment>
<sequence>MKIPKRKKRGPICAHTAATTPLAFSPALSAVRHIAEQITPLEDPTQPKLRRKRGIRNLRAEHVFDAELTGKFLFRRLDWRMGYKCPGLGPSQILVGLLLRPAALSTAPYLTGRRPGEDVEQDSEQELEQCGSICEQNLTDEMPLE</sequence>
<dbReference type="Proteomes" id="UP000756921">
    <property type="component" value="Unassembled WGS sequence"/>
</dbReference>
<name>A0A9P6G817_9PLEO</name>
<dbReference type="AlphaFoldDB" id="A0A9P6G817"/>
<gene>
    <name evidence="1" type="ORF">PMIN01_11312</name>
</gene>
<dbReference type="EMBL" id="WJXW01000014">
    <property type="protein sequence ID" value="KAF9730443.1"/>
    <property type="molecule type" value="Genomic_DNA"/>
</dbReference>
<dbReference type="OrthoDB" id="10400722at2759"/>
<proteinExistence type="predicted"/>
<accession>A0A9P6G817</accession>